<evidence type="ECO:0000313" key="2">
    <source>
        <dbReference type="Proteomes" id="UP000694563"/>
    </source>
</evidence>
<dbReference type="AlphaFoldDB" id="A0A8C3UF56"/>
<proteinExistence type="predicted"/>
<keyword evidence="2" id="KW-1185">Reference proteome</keyword>
<organism evidence="1 2">
    <name type="scientific">Catharus ustulatus</name>
    <name type="common">Russet-backed thrush</name>
    <name type="synonym">Hylocichla ustulatus</name>
    <dbReference type="NCBI Taxonomy" id="91951"/>
    <lineage>
        <taxon>Eukaryota</taxon>
        <taxon>Metazoa</taxon>
        <taxon>Chordata</taxon>
        <taxon>Craniata</taxon>
        <taxon>Vertebrata</taxon>
        <taxon>Euteleostomi</taxon>
        <taxon>Archelosauria</taxon>
        <taxon>Archosauria</taxon>
        <taxon>Dinosauria</taxon>
        <taxon>Saurischia</taxon>
        <taxon>Theropoda</taxon>
        <taxon>Coelurosauria</taxon>
        <taxon>Aves</taxon>
        <taxon>Neognathae</taxon>
        <taxon>Neoaves</taxon>
        <taxon>Telluraves</taxon>
        <taxon>Australaves</taxon>
        <taxon>Passeriformes</taxon>
        <taxon>Turdidae</taxon>
        <taxon>Catharus</taxon>
    </lineage>
</organism>
<reference evidence="1" key="2">
    <citation type="submission" date="2025-08" db="UniProtKB">
        <authorList>
            <consortium name="Ensembl"/>
        </authorList>
    </citation>
    <scope>IDENTIFICATION</scope>
</reference>
<evidence type="ECO:0000313" key="1">
    <source>
        <dbReference type="Ensembl" id="ENSCUSP00005011503.1"/>
    </source>
</evidence>
<accession>A0A8C3UF56</accession>
<name>A0A8C3UF56_CATUS</name>
<reference evidence="1" key="3">
    <citation type="submission" date="2025-09" db="UniProtKB">
        <authorList>
            <consortium name="Ensembl"/>
        </authorList>
    </citation>
    <scope>IDENTIFICATION</scope>
</reference>
<protein>
    <submittedName>
        <fullName evidence="1">Uncharacterized protein</fullName>
    </submittedName>
</protein>
<dbReference type="Proteomes" id="UP000694563">
    <property type="component" value="Chromosome 12"/>
</dbReference>
<dbReference type="Ensembl" id="ENSCUST00005011982.1">
    <property type="protein sequence ID" value="ENSCUSP00005011503.1"/>
    <property type="gene ID" value="ENSCUSG00005007406.1"/>
</dbReference>
<sequence length="126" mass="14383">MSPADRINPFLTASSRALWHWNNLHLHTCAEMGIGISYNFQVLEPCWYHASSGAPRLVSVPSEVRKCSSPSSGHLQLFPFKTEEILVTFPNVSVWCEEVIIERIIPISVWEWEKQEVIPHLSLVLD</sequence>
<reference evidence="1" key="1">
    <citation type="submission" date="2020-10" db="EMBL/GenBank/DDBJ databases">
        <title>Catharus ustulatus (Swainson's thrush) genome, bCatUst1, primary haplotype v2.</title>
        <authorList>
            <person name="Delmore K."/>
            <person name="Vafadar M."/>
            <person name="Formenti G."/>
            <person name="Chow W."/>
            <person name="Pelan S."/>
            <person name="Howe K."/>
            <person name="Rhie A."/>
            <person name="Mountcastle J."/>
            <person name="Haase B."/>
            <person name="Fedrigo O."/>
            <person name="Jarvis E.D."/>
        </authorList>
    </citation>
    <scope>NUCLEOTIDE SEQUENCE [LARGE SCALE GENOMIC DNA]</scope>
</reference>